<comment type="caution">
    <text evidence="9">The sequence shown here is derived from an EMBL/GenBank/DDBJ whole genome shotgun (WGS) entry which is preliminary data.</text>
</comment>
<dbReference type="AlphaFoldDB" id="A0A918SY37"/>
<dbReference type="SUPFAM" id="SSF55073">
    <property type="entry name" value="Nucleotide cyclase"/>
    <property type="match status" value="1"/>
</dbReference>
<evidence type="ECO:0000256" key="2">
    <source>
        <dbReference type="ARBA" id="ARBA00022475"/>
    </source>
</evidence>
<feature type="transmembrane region" description="Helical" evidence="6">
    <location>
        <begin position="20"/>
        <end position="41"/>
    </location>
</feature>
<keyword evidence="3 6" id="KW-0812">Transmembrane</keyword>
<evidence type="ECO:0000313" key="9">
    <source>
        <dbReference type="EMBL" id="GHA77657.1"/>
    </source>
</evidence>
<dbReference type="PANTHER" id="PTHR33121">
    <property type="entry name" value="CYCLIC DI-GMP PHOSPHODIESTERASE PDEF"/>
    <property type="match status" value="1"/>
</dbReference>
<reference evidence="9" key="1">
    <citation type="journal article" date="2014" name="Int. J. Syst. Evol. Microbiol.">
        <title>Complete genome sequence of Corynebacterium casei LMG S-19264T (=DSM 44701T), isolated from a smear-ripened cheese.</title>
        <authorList>
            <consortium name="US DOE Joint Genome Institute (JGI-PGF)"/>
            <person name="Walter F."/>
            <person name="Albersmeier A."/>
            <person name="Kalinowski J."/>
            <person name="Ruckert C."/>
        </authorList>
    </citation>
    <scope>NUCLEOTIDE SEQUENCE</scope>
    <source>
        <strain evidence="9">KCTC 23077</strain>
    </source>
</reference>
<sequence length="752" mass="81998">MLLNMGTPRRFSLPAPTAPWTAFALGALYFFACALSSLMIYGKDSVALFWPAAGVALIGLLHFGLRHFWFIPLALIVYHATLSPIPAAFLPFSLAANTLSAIAGVMLVQRGPPLRLDVRGGFRVFCGGAVLALISATIGVAGMRVSGMLPSSGTLSAWVHWMLGSLLGIASVGPAMLLTLRARPTGLDESGEYGREPERMAWLVALAASFLVMAWGATAGGPYVLGLTALPLAALTWSAIRFRPWWTALGSMVTSLLIGVFAGFGLAGYAVPTRAIDAVQLLGFLTLLAVLPVVVAVSAHERRAVTRRMLRNALTDPITGLPNRNAFEQTARRLLTAEGRPPLALAYIDLDHLKLVNDTASHAAGDTLIRGVGGVLLAAMRPHDVLGHLGGDEFAVLMHNVLPATAEDRARQLLRDIAVYRTDWEGRMLGATASLGLVAFDREESDFARLLSQADAACFNAKELGGDQICRASLDAGGQHDHTQPMRWAVRAREAVENRTLVLYSQAIVPLHDDGPHGRHFELLLRLRDPDTGELLMPSQFFSAAGRFRLGVRIDREVIELALDWLERHADPRDIDLCSINLSAESIVDEGFTSFITQRLRRTTFPPQKLCLEITETSALRDIARAQRFISQMRELGCRFALDDFGTGFCSFGYLRSLDVDYFKIDGSFVRELETSPLSLPIVRAITDIAHTLDKRSIAEHTETPHQIETLARLGVDMAQGYGVHRPEPIEHYFTRHVPAPNLGGVHATTRH</sequence>
<dbReference type="PANTHER" id="PTHR33121:SF23">
    <property type="entry name" value="CYCLIC DI-GMP PHOSPHODIESTERASE PDEB"/>
    <property type="match status" value="1"/>
</dbReference>
<feature type="transmembrane region" description="Helical" evidence="6">
    <location>
        <begin position="278"/>
        <end position="299"/>
    </location>
</feature>
<protein>
    <recommendedName>
        <fullName evidence="11">EAL domain-containing protein</fullName>
    </recommendedName>
</protein>
<dbReference type="InterPro" id="IPR029787">
    <property type="entry name" value="Nucleotide_cyclase"/>
</dbReference>
<accession>A0A918SY37</accession>
<keyword evidence="2" id="KW-1003">Cell membrane</keyword>
<dbReference type="SMART" id="SM00052">
    <property type="entry name" value="EAL"/>
    <property type="match status" value="1"/>
</dbReference>
<dbReference type="GO" id="GO:0071111">
    <property type="term" value="F:cyclic-guanylate-specific phosphodiesterase activity"/>
    <property type="evidence" value="ECO:0007669"/>
    <property type="project" value="InterPro"/>
</dbReference>
<dbReference type="InterPro" id="IPR001633">
    <property type="entry name" value="EAL_dom"/>
</dbReference>
<organism evidence="9 10">
    <name type="scientific">Cognatilysobacter bugurensis</name>
    <dbReference type="NCBI Taxonomy" id="543356"/>
    <lineage>
        <taxon>Bacteria</taxon>
        <taxon>Pseudomonadati</taxon>
        <taxon>Pseudomonadota</taxon>
        <taxon>Gammaproteobacteria</taxon>
        <taxon>Lysobacterales</taxon>
        <taxon>Lysobacteraceae</taxon>
        <taxon>Cognatilysobacter</taxon>
    </lineage>
</organism>
<dbReference type="NCBIfam" id="TIGR00254">
    <property type="entry name" value="GGDEF"/>
    <property type="match status" value="1"/>
</dbReference>
<evidence type="ECO:0000256" key="1">
    <source>
        <dbReference type="ARBA" id="ARBA00004651"/>
    </source>
</evidence>
<dbReference type="Gene3D" id="3.20.20.450">
    <property type="entry name" value="EAL domain"/>
    <property type="match status" value="1"/>
</dbReference>
<gene>
    <name evidence="9" type="ORF">GCM10007067_13940</name>
</gene>
<keyword evidence="4 6" id="KW-1133">Transmembrane helix</keyword>
<feature type="transmembrane region" description="Helical" evidence="6">
    <location>
        <begin position="120"/>
        <end position="141"/>
    </location>
</feature>
<dbReference type="GO" id="GO:0005886">
    <property type="term" value="C:plasma membrane"/>
    <property type="evidence" value="ECO:0007669"/>
    <property type="project" value="UniProtKB-SubCell"/>
</dbReference>
<dbReference type="InterPro" id="IPR035919">
    <property type="entry name" value="EAL_sf"/>
</dbReference>
<keyword evidence="5 6" id="KW-0472">Membrane</keyword>
<evidence type="ECO:0008006" key="11">
    <source>
        <dbReference type="Google" id="ProtNLM"/>
    </source>
</evidence>
<feature type="transmembrane region" description="Helical" evidence="6">
    <location>
        <begin position="161"/>
        <end position="180"/>
    </location>
</feature>
<dbReference type="PROSITE" id="PS50887">
    <property type="entry name" value="GGDEF"/>
    <property type="match status" value="1"/>
</dbReference>
<name>A0A918SY37_9GAMM</name>
<dbReference type="Pfam" id="PF05231">
    <property type="entry name" value="MASE1"/>
    <property type="match status" value="1"/>
</dbReference>
<dbReference type="EMBL" id="BMYD01000001">
    <property type="protein sequence ID" value="GHA77657.1"/>
    <property type="molecule type" value="Genomic_DNA"/>
</dbReference>
<feature type="transmembrane region" description="Helical" evidence="6">
    <location>
        <begin position="200"/>
        <end position="217"/>
    </location>
</feature>
<dbReference type="CDD" id="cd01948">
    <property type="entry name" value="EAL"/>
    <property type="match status" value="1"/>
</dbReference>
<keyword evidence="10" id="KW-1185">Reference proteome</keyword>
<dbReference type="SUPFAM" id="SSF141868">
    <property type="entry name" value="EAL domain-like"/>
    <property type="match status" value="1"/>
</dbReference>
<evidence type="ECO:0000256" key="3">
    <source>
        <dbReference type="ARBA" id="ARBA00022692"/>
    </source>
</evidence>
<dbReference type="Gene3D" id="3.30.70.270">
    <property type="match status" value="1"/>
</dbReference>
<reference evidence="9" key="2">
    <citation type="submission" date="2020-09" db="EMBL/GenBank/DDBJ databases">
        <authorList>
            <person name="Sun Q."/>
            <person name="Kim S."/>
        </authorList>
    </citation>
    <scope>NUCLEOTIDE SEQUENCE</scope>
    <source>
        <strain evidence="9">KCTC 23077</strain>
    </source>
</reference>
<dbReference type="CDD" id="cd01949">
    <property type="entry name" value="GGDEF"/>
    <property type="match status" value="1"/>
</dbReference>
<feature type="transmembrane region" description="Helical" evidence="6">
    <location>
        <begin position="89"/>
        <end position="108"/>
    </location>
</feature>
<comment type="subcellular location">
    <subcellularLocation>
        <location evidence="1">Cell membrane</location>
        <topology evidence="1">Multi-pass membrane protein</topology>
    </subcellularLocation>
</comment>
<feature type="domain" description="GGDEF" evidence="8">
    <location>
        <begin position="341"/>
        <end position="474"/>
    </location>
</feature>
<evidence type="ECO:0000256" key="5">
    <source>
        <dbReference type="ARBA" id="ARBA00023136"/>
    </source>
</evidence>
<dbReference type="InterPro" id="IPR007895">
    <property type="entry name" value="MASE1"/>
</dbReference>
<feature type="domain" description="EAL" evidence="7">
    <location>
        <begin position="485"/>
        <end position="741"/>
    </location>
</feature>
<dbReference type="InterPro" id="IPR043128">
    <property type="entry name" value="Rev_trsase/Diguanyl_cyclase"/>
</dbReference>
<feature type="transmembrane region" description="Helical" evidence="6">
    <location>
        <begin position="252"/>
        <end position="272"/>
    </location>
</feature>
<dbReference type="PROSITE" id="PS50883">
    <property type="entry name" value="EAL"/>
    <property type="match status" value="1"/>
</dbReference>
<dbReference type="Pfam" id="PF00990">
    <property type="entry name" value="GGDEF"/>
    <property type="match status" value="1"/>
</dbReference>
<evidence type="ECO:0000259" key="8">
    <source>
        <dbReference type="PROSITE" id="PS50887"/>
    </source>
</evidence>
<dbReference type="Pfam" id="PF00563">
    <property type="entry name" value="EAL"/>
    <property type="match status" value="1"/>
</dbReference>
<evidence type="ECO:0000313" key="10">
    <source>
        <dbReference type="Proteomes" id="UP000646426"/>
    </source>
</evidence>
<dbReference type="InterPro" id="IPR050706">
    <property type="entry name" value="Cyclic-di-GMP_PDE-like"/>
</dbReference>
<evidence type="ECO:0000256" key="6">
    <source>
        <dbReference type="SAM" id="Phobius"/>
    </source>
</evidence>
<proteinExistence type="predicted"/>
<evidence type="ECO:0000256" key="4">
    <source>
        <dbReference type="ARBA" id="ARBA00022989"/>
    </source>
</evidence>
<feature type="transmembrane region" description="Helical" evidence="6">
    <location>
        <begin position="48"/>
        <end position="69"/>
    </location>
</feature>
<evidence type="ECO:0000259" key="7">
    <source>
        <dbReference type="PROSITE" id="PS50883"/>
    </source>
</evidence>
<dbReference type="InterPro" id="IPR000160">
    <property type="entry name" value="GGDEF_dom"/>
</dbReference>
<dbReference type="Proteomes" id="UP000646426">
    <property type="component" value="Unassembled WGS sequence"/>
</dbReference>
<dbReference type="SMART" id="SM00267">
    <property type="entry name" value="GGDEF"/>
    <property type="match status" value="1"/>
</dbReference>